<dbReference type="Gramene" id="mRNA:HanXRQr2_Chr14g0643951">
    <property type="protein sequence ID" value="CDS:HanXRQr2_Chr14g0643951.1"/>
    <property type="gene ID" value="HanXRQr2_Chr14g0643951"/>
</dbReference>
<sequence>MCCGRRWVFFFARAQLSQVSFRAWSDYSTCMTRSDYNKRLGSFKRNETNKLICWEVLRGMKQTS</sequence>
<protein>
    <submittedName>
        <fullName evidence="1">Uncharacterized protein</fullName>
    </submittedName>
</protein>
<evidence type="ECO:0000313" key="2">
    <source>
        <dbReference type="Proteomes" id="UP000215914"/>
    </source>
</evidence>
<comment type="caution">
    <text evidence="1">The sequence shown here is derived from an EMBL/GenBank/DDBJ whole genome shotgun (WGS) entry which is preliminary data.</text>
</comment>
<evidence type="ECO:0000313" key="1">
    <source>
        <dbReference type="EMBL" id="KAF5769073.1"/>
    </source>
</evidence>
<name>A0A9K3EA32_HELAN</name>
<dbReference type="Proteomes" id="UP000215914">
    <property type="component" value="Unassembled WGS sequence"/>
</dbReference>
<accession>A0A9K3EA32</accession>
<reference evidence="1" key="1">
    <citation type="journal article" date="2017" name="Nature">
        <title>The sunflower genome provides insights into oil metabolism, flowering and Asterid evolution.</title>
        <authorList>
            <person name="Badouin H."/>
            <person name="Gouzy J."/>
            <person name="Grassa C.J."/>
            <person name="Murat F."/>
            <person name="Staton S.E."/>
            <person name="Cottret L."/>
            <person name="Lelandais-Briere C."/>
            <person name="Owens G.L."/>
            <person name="Carrere S."/>
            <person name="Mayjonade B."/>
            <person name="Legrand L."/>
            <person name="Gill N."/>
            <person name="Kane N.C."/>
            <person name="Bowers J.E."/>
            <person name="Hubner S."/>
            <person name="Bellec A."/>
            <person name="Berard A."/>
            <person name="Berges H."/>
            <person name="Blanchet N."/>
            <person name="Boniface M.C."/>
            <person name="Brunel D."/>
            <person name="Catrice O."/>
            <person name="Chaidir N."/>
            <person name="Claudel C."/>
            <person name="Donnadieu C."/>
            <person name="Faraut T."/>
            <person name="Fievet G."/>
            <person name="Helmstetter N."/>
            <person name="King M."/>
            <person name="Knapp S.J."/>
            <person name="Lai Z."/>
            <person name="Le Paslier M.C."/>
            <person name="Lippi Y."/>
            <person name="Lorenzon L."/>
            <person name="Mandel J.R."/>
            <person name="Marage G."/>
            <person name="Marchand G."/>
            <person name="Marquand E."/>
            <person name="Bret-Mestries E."/>
            <person name="Morien E."/>
            <person name="Nambeesan S."/>
            <person name="Nguyen T."/>
            <person name="Pegot-Espagnet P."/>
            <person name="Pouilly N."/>
            <person name="Raftis F."/>
            <person name="Sallet E."/>
            <person name="Schiex T."/>
            <person name="Thomas J."/>
            <person name="Vandecasteele C."/>
            <person name="Vares D."/>
            <person name="Vear F."/>
            <person name="Vautrin S."/>
            <person name="Crespi M."/>
            <person name="Mangin B."/>
            <person name="Burke J.M."/>
            <person name="Salse J."/>
            <person name="Munos S."/>
            <person name="Vincourt P."/>
            <person name="Rieseberg L.H."/>
            <person name="Langlade N.B."/>
        </authorList>
    </citation>
    <scope>NUCLEOTIDE SEQUENCE</scope>
    <source>
        <tissue evidence="1">Leaves</tissue>
    </source>
</reference>
<dbReference type="EMBL" id="MNCJ02000329">
    <property type="protein sequence ID" value="KAF5769073.1"/>
    <property type="molecule type" value="Genomic_DNA"/>
</dbReference>
<reference evidence="1" key="2">
    <citation type="submission" date="2020-06" db="EMBL/GenBank/DDBJ databases">
        <title>Helianthus annuus Genome sequencing and assembly Release 2.</title>
        <authorList>
            <person name="Gouzy J."/>
            <person name="Langlade N."/>
            <person name="Munos S."/>
        </authorList>
    </citation>
    <scope>NUCLEOTIDE SEQUENCE</scope>
    <source>
        <tissue evidence="1">Leaves</tissue>
    </source>
</reference>
<organism evidence="1 2">
    <name type="scientific">Helianthus annuus</name>
    <name type="common">Common sunflower</name>
    <dbReference type="NCBI Taxonomy" id="4232"/>
    <lineage>
        <taxon>Eukaryota</taxon>
        <taxon>Viridiplantae</taxon>
        <taxon>Streptophyta</taxon>
        <taxon>Embryophyta</taxon>
        <taxon>Tracheophyta</taxon>
        <taxon>Spermatophyta</taxon>
        <taxon>Magnoliopsida</taxon>
        <taxon>eudicotyledons</taxon>
        <taxon>Gunneridae</taxon>
        <taxon>Pentapetalae</taxon>
        <taxon>asterids</taxon>
        <taxon>campanulids</taxon>
        <taxon>Asterales</taxon>
        <taxon>Asteraceae</taxon>
        <taxon>Asteroideae</taxon>
        <taxon>Heliantheae alliance</taxon>
        <taxon>Heliantheae</taxon>
        <taxon>Helianthus</taxon>
    </lineage>
</organism>
<proteinExistence type="predicted"/>
<dbReference type="AlphaFoldDB" id="A0A9K3EA32"/>
<keyword evidence="2" id="KW-1185">Reference proteome</keyword>
<gene>
    <name evidence="1" type="ORF">HanXRQr2_Chr14g0643951</name>
</gene>